<evidence type="ECO:0000256" key="1">
    <source>
        <dbReference type="SAM" id="MobiDB-lite"/>
    </source>
</evidence>
<feature type="non-terminal residue" evidence="2">
    <location>
        <position position="133"/>
    </location>
</feature>
<comment type="caution">
    <text evidence="2">The sequence shown here is derived from an EMBL/GenBank/DDBJ whole genome shotgun (WGS) entry which is preliminary data.</text>
</comment>
<gene>
    <name evidence="2" type="ORF">LCGC14_1391170</name>
</gene>
<proteinExistence type="predicted"/>
<organism evidence="2">
    <name type="scientific">marine sediment metagenome</name>
    <dbReference type="NCBI Taxonomy" id="412755"/>
    <lineage>
        <taxon>unclassified sequences</taxon>
        <taxon>metagenomes</taxon>
        <taxon>ecological metagenomes</taxon>
    </lineage>
</organism>
<reference evidence="2" key="1">
    <citation type="journal article" date="2015" name="Nature">
        <title>Complex archaea that bridge the gap between prokaryotes and eukaryotes.</title>
        <authorList>
            <person name="Spang A."/>
            <person name="Saw J.H."/>
            <person name="Jorgensen S.L."/>
            <person name="Zaremba-Niedzwiedzka K."/>
            <person name="Martijn J."/>
            <person name="Lind A.E."/>
            <person name="van Eijk R."/>
            <person name="Schleper C."/>
            <person name="Guy L."/>
            <person name="Ettema T.J."/>
        </authorList>
    </citation>
    <scope>NUCLEOTIDE SEQUENCE</scope>
</reference>
<feature type="region of interest" description="Disordered" evidence="1">
    <location>
        <begin position="1"/>
        <end position="23"/>
    </location>
</feature>
<protein>
    <submittedName>
        <fullName evidence="2">Uncharacterized protein</fullName>
    </submittedName>
</protein>
<dbReference type="EMBL" id="LAZR01008992">
    <property type="protein sequence ID" value="KKM75351.1"/>
    <property type="molecule type" value="Genomic_DNA"/>
</dbReference>
<name>A0A0F9KKS6_9ZZZZ</name>
<accession>A0A0F9KKS6</accession>
<evidence type="ECO:0000313" key="2">
    <source>
        <dbReference type="EMBL" id="KKM75351.1"/>
    </source>
</evidence>
<dbReference type="AlphaFoldDB" id="A0A0F9KKS6"/>
<sequence>MTEEEKSFAGISIDPATWEDPKQSFPGEIVTSEFRMASDKYRAETEFRPAITDDLPQWNLVVRRLDAIRQELDGSHGDVIYYGGVDLKRYNARANDGKGGLVPLSSRYPKEWFITTAYKNVFGTVHPPDVLHR</sequence>